<name>A0AAV1SIA5_9ROSI</name>
<dbReference type="InterPro" id="IPR056284">
    <property type="entry name" value="AIR9-like_A9"/>
</dbReference>
<gene>
    <name evidence="3" type="ORF">DCAF_LOCUS22883</name>
</gene>
<protein>
    <submittedName>
        <fullName evidence="3">Uncharacterized protein</fullName>
    </submittedName>
</protein>
<evidence type="ECO:0000313" key="3">
    <source>
        <dbReference type="EMBL" id="CAK7350157.1"/>
    </source>
</evidence>
<sequence length="366" mass="41128">MYAMLSLYAALWLLLLGSIMQIKLYYLFVPEVPKVEMVALTGKAIEGDVLTAVEVIPVTETQQCVWSKYKKGVRYQWFCSSVTGDDNSFEHLPAQRSCSYKLRLEDVGRCFRCECVVTDVFGRSSEPVYAETASVLPGIPRIDKLEIEGRGFHTNLYAVRGSYSGGKEGKSRIQWLRSMVGSPDLISIPGEVGRMYEANVDDVGYRLVAIYTPVRDDGVEGQPVSASTEPIAVEPDVLKEVKQKLELGSVKFEALCDKDRSPKKVLGEGSLERRILEVNRKRVKVVKPGSKTSFPTTEIRGSYAPPFHVELFRNDQHRLRIVGDSENEVDLMVHSRHLRDVIVLVMRGFAQRFNSTSLNSLLKIET</sequence>
<dbReference type="Pfam" id="PF23197">
    <property type="entry name" value="IG_AIR9"/>
    <property type="match status" value="1"/>
</dbReference>
<dbReference type="PANTHER" id="PTHR31149">
    <property type="entry name" value="EXPRESSED PROTEIN"/>
    <property type="match status" value="1"/>
</dbReference>
<dbReference type="Pfam" id="PF23218">
    <property type="entry name" value="PH_AIR9"/>
    <property type="match status" value="1"/>
</dbReference>
<dbReference type="Proteomes" id="UP001314170">
    <property type="component" value="Unassembled WGS sequence"/>
</dbReference>
<evidence type="ECO:0000259" key="1">
    <source>
        <dbReference type="Pfam" id="PF23197"/>
    </source>
</evidence>
<accession>A0AAV1SIA5</accession>
<dbReference type="InterPro" id="IPR056287">
    <property type="entry name" value="PH_AIR9"/>
</dbReference>
<dbReference type="GO" id="GO:0005886">
    <property type="term" value="C:plasma membrane"/>
    <property type="evidence" value="ECO:0007669"/>
    <property type="project" value="TreeGrafter"/>
</dbReference>
<evidence type="ECO:0000313" key="4">
    <source>
        <dbReference type="Proteomes" id="UP001314170"/>
    </source>
</evidence>
<organism evidence="3 4">
    <name type="scientific">Dovyalis caffra</name>
    <dbReference type="NCBI Taxonomy" id="77055"/>
    <lineage>
        <taxon>Eukaryota</taxon>
        <taxon>Viridiplantae</taxon>
        <taxon>Streptophyta</taxon>
        <taxon>Embryophyta</taxon>
        <taxon>Tracheophyta</taxon>
        <taxon>Spermatophyta</taxon>
        <taxon>Magnoliopsida</taxon>
        <taxon>eudicotyledons</taxon>
        <taxon>Gunneridae</taxon>
        <taxon>Pentapetalae</taxon>
        <taxon>rosids</taxon>
        <taxon>fabids</taxon>
        <taxon>Malpighiales</taxon>
        <taxon>Salicaceae</taxon>
        <taxon>Flacourtieae</taxon>
        <taxon>Dovyalis</taxon>
    </lineage>
</organism>
<dbReference type="Gene3D" id="2.60.40.2700">
    <property type="match status" value="1"/>
</dbReference>
<dbReference type="PANTHER" id="PTHR31149:SF11">
    <property type="entry name" value="187-KDA MICROTUBULE-ASSOCIATED PROTEIN AIR9"/>
    <property type="match status" value="1"/>
</dbReference>
<proteinExistence type="predicted"/>
<dbReference type="GO" id="GO:0009506">
    <property type="term" value="C:plasmodesma"/>
    <property type="evidence" value="ECO:0007669"/>
    <property type="project" value="TreeGrafter"/>
</dbReference>
<evidence type="ECO:0000259" key="2">
    <source>
        <dbReference type="Pfam" id="PF23218"/>
    </source>
</evidence>
<feature type="domain" description="AIR9-like A9" evidence="1">
    <location>
        <begin position="142"/>
        <end position="227"/>
    </location>
</feature>
<comment type="caution">
    <text evidence="3">The sequence shown here is derived from an EMBL/GenBank/DDBJ whole genome shotgun (WGS) entry which is preliminary data.</text>
</comment>
<dbReference type="AlphaFoldDB" id="A0AAV1SIA5"/>
<dbReference type="EMBL" id="CAWUPB010001184">
    <property type="protein sequence ID" value="CAK7350157.1"/>
    <property type="molecule type" value="Genomic_DNA"/>
</dbReference>
<feature type="domain" description="AIR9 PH-like" evidence="2">
    <location>
        <begin position="257"/>
        <end position="353"/>
    </location>
</feature>
<reference evidence="3 4" key="1">
    <citation type="submission" date="2024-01" db="EMBL/GenBank/DDBJ databases">
        <authorList>
            <person name="Waweru B."/>
        </authorList>
    </citation>
    <scope>NUCLEOTIDE SEQUENCE [LARGE SCALE GENOMIC DNA]</scope>
</reference>
<keyword evidence="4" id="KW-1185">Reference proteome</keyword>